<dbReference type="RefSeq" id="WP_098325478.1">
    <property type="nucleotide sequence ID" value="NZ_JACJHT010000034.1"/>
</dbReference>
<keyword evidence="2" id="KW-1185">Reference proteome</keyword>
<dbReference type="SUPFAM" id="SSF81301">
    <property type="entry name" value="Nucleotidyltransferase"/>
    <property type="match status" value="1"/>
</dbReference>
<evidence type="ECO:0000313" key="2">
    <source>
        <dbReference type="Proteomes" id="UP000543174"/>
    </source>
</evidence>
<dbReference type="EMBL" id="JACJHT010000034">
    <property type="protein sequence ID" value="MBA9043225.1"/>
    <property type="molecule type" value="Genomic_DNA"/>
</dbReference>
<dbReference type="InterPro" id="IPR043519">
    <property type="entry name" value="NT_sf"/>
</dbReference>
<name>A0A7W3NHT8_PRIAR</name>
<organism evidence="1 2">
    <name type="scientific">Priestia aryabhattai</name>
    <name type="common">Bacillus aryabhattai</name>
    <dbReference type="NCBI Taxonomy" id="412384"/>
    <lineage>
        <taxon>Bacteria</taxon>
        <taxon>Bacillati</taxon>
        <taxon>Bacillota</taxon>
        <taxon>Bacilli</taxon>
        <taxon>Bacillales</taxon>
        <taxon>Bacillaceae</taxon>
        <taxon>Priestia</taxon>
    </lineage>
</organism>
<protein>
    <submittedName>
        <fullName evidence="1">GrpB-like predicted nucleotidyltransferase (UPF0157 family)</fullName>
    </submittedName>
</protein>
<dbReference type="Proteomes" id="UP000543174">
    <property type="component" value="Unassembled WGS sequence"/>
</dbReference>
<comment type="caution">
    <text evidence="1">The sequence shown here is derived from an EMBL/GenBank/DDBJ whole genome shotgun (WGS) entry which is preliminary data.</text>
</comment>
<evidence type="ECO:0000313" key="1">
    <source>
        <dbReference type="EMBL" id="MBA9043225.1"/>
    </source>
</evidence>
<reference evidence="1" key="1">
    <citation type="submission" date="2020-08" db="EMBL/GenBank/DDBJ databases">
        <title>Functional genomics of gut bacteria from endangered species of beetles.</title>
        <authorList>
            <person name="Carlos-Shanley C."/>
        </authorList>
    </citation>
    <scope>NUCLEOTIDE SEQUENCE [LARGE SCALE GENOMIC DNA]</scope>
    <source>
        <strain evidence="1">S00060</strain>
    </source>
</reference>
<dbReference type="Gene3D" id="3.30.460.10">
    <property type="entry name" value="Beta Polymerase, domain 2"/>
    <property type="match status" value="1"/>
</dbReference>
<proteinExistence type="predicted"/>
<dbReference type="GO" id="GO:0016740">
    <property type="term" value="F:transferase activity"/>
    <property type="evidence" value="ECO:0007669"/>
    <property type="project" value="UniProtKB-KW"/>
</dbReference>
<gene>
    <name evidence="1" type="ORF">HNP21_006421</name>
</gene>
<dbReference type="PANTHER" id="PTHR34822">
    <property type="entry name" value="GRPB DOMAIN PROTEIN (AFU_ORTHOLOGUE AFUA_1G01530)"/>
    <property type="match status" value="1"/>
</dbReference>
<dbReference type="InterPro" id="IPR007344">
    <property type="entry name" value="GrpB/CoaE"/>
</dbReference>
<sequence>MLGLERGLVKLEPYNDKWSKLFDEERELLSSQLKELIMAIEHMGSTSIEGVFAKPIIDIAIGVSSLDKVIKIRGKVKGIGYFKVPVSIDGKHVFAKNKENKITHFLHIMIYNQGLWRDQISFRDYLRSFPDAKMEYVKLKGELANKYPNDGVSYTNEKKKFVDNILKREKELE</sequence>
<dbReference type="PANTHER" id="PTHR34822:SF1">
    <property type="entry name" value="GRPB FAMILY PROTEIN"/>
    <property type="match status" value="1"/>
</dbReference>
<accession>A0A7W3NHT8</accession>
<dbReference type="AlphaFoldDB" id="A0A7W3NHT8"/>
<dbReference type="Pfam" id="PF04229">
    <property type="entry name" value="GrpB"/>
    <property type="match status" value="1"/>
</dbReference>